<sequence length="95" mass="10078">TVTAWYEKLANVDLDDQATYNDKVKANAEFFANMVQEGATKLGCAVTDCKAQGFTVAICQYNSVPAEDDPLYTVGKTCSKCGAGKCEPLGGLCTP</sequence>
<dbReference type="SUPFAM" id="SSF55797">
    <property type="entry name" value="PR-1-like"/>
    <property type="match status" value="1"/>
</dbReference>
<accession>A0A368F297</accession>
<gene>
    <name evidence="2" type="ORF">ANCCAN_28040</name>
</gene>
<evidence type="ECO:0000313" key="2">
    <source>
        <dbReference type="EMBL" id="RCN26234.1"/>
    </source>
</evidence>
<dbReference type="EMBL" id="JOJR01009044">
    <property type="protein sequence ID" value="RCN26234.1"/>
    <property type="molecule type" value="Genomic_DNA"/>
</dbReference>
<keyword evidence="3" id="KW-1185">Reference proteome</keyword>
<dbReference type="Gene3D" id="3.40.33.10">
    <property type="entry name" value="CAP"/>
    <property type="match status" value="1"/>
</dbReference>
<dbReference type="Pfam" id="PF00188">
    <property type="entry name" value="CAP"/>
    <property type="match status" value="1"/>
</dbReference>
<dbReference type="InterPro" id="IPR014044">
    <property type="entry name" value="CAP_dom"/>
</dbReference>
<name>A0A368F297_ANCCA</name>
<feature type="domain" description="SCP" evidence="1">
    <location>
        <begin position="2"/>
        <end position="61"/>
    </location>
</feature>
<organism evidence="2 3">
    <name type="scientific">Ancylostoma caninum</name>
    <name type="common">Dog hookworm</name>
    <dbReference type="NCBI Taxonomy" id="29170"/>
    <lineage>
        <taxon>Eukaryota</taxon>
        <taxon>Metazoa</taxon>
        <taxon>Ecdysozoa</taxon>
        <taxon>Nematoda</taxon>
        <taxon>Chromadorea</taxon>
        <taxon>Rhabditida</taxon>
        <taxon>Rhabditina</taxon>
        <taxon>Rhabditomorpha</taxon>
        <taxon>Strongyloidea</taxon>
        <taxon>Ancylostomatidae</taxon>
        <taxon>Ancylostomatinae</taxon>
        <taxon>Ancylostoma</taxon>
    </lineage>
</organism>
<dbReference type="AlphaFoldDB" id="A0A368F297"/>
<protein>
    <recommendedName>
        <fullName evidence="1">SCP domain-containing protein</fullName>
    </recommendedName>
</protein>
<comment type="caution">
    <text evidence="2">The sequence shown here is derived from an EMBL/GenBank/DDBJ whole genome shotgun (WGS) entry which is preliminary data.</text>
</comment>
<feature type="non-terminal residue" evidence="2">
    <location>
        <position position="1"/>
    </location>
</feature>
<reference evidence="2 3" key="1">
    <citation type="submission" date="2014-10" db="EMBL/GenBank/DDBJ databases">
        <title>Draft genome of the hookworm Ancylostoma caninum.</title>
        <authorList>
            <person name="Mitreva M."/>
        </authorList>
    </citation>
    <scope>NUCLEOTIDE SEQUENCE [LARGE SCALE GENOMIC DNA]</scope>
    <source>
        <strain evidence="2 3">Baltimore</strain>
    </source>
</reference>
<evidence type="ECO:0000259" key="1">
    <source>
        <dbReference type="Pfam" id="PF00188"/>
    </source>
</evidence>
<dbReference type="OrthoDB" id="414826at2759"/>
<proteinExistence type="predicted"/>
<dbReference type="Proteomes" id="UP000252519">
    <property type="component" value="Unassembled WGS sequence"/>
</dbReference>
<dbReference type="InterPro" id="IPR035940">
    <property type="entry name" value="CAP_sf"/>
</dbReference>
<evidence type="ECO:0000313" key="3">
    <source>
        <dbReference type="Proteomes" id="UP000252519"/>
    </source>
</evidence>